<gene>
    <name evidence="1" type="ORF">KUF71_000096</name>
</gene>
<proteinExistence type="predicted"/>
<evidence type="ECO:0000313" key="2">
    <source>
        <dbReference type="Proteomes" id="UP001219518"/>
    </source>
</evidence>
<reference evidence="1" key="1">
    <citation type="submission" date="2021-07" db="EMBL/GenBank/DDBJ databases">
        <authorList>
            <person name="Catto M.A."/>
            <person name="Jacobson A."/>
            <person name="Kennedy G."/>
            <person name="Labadie P."/>
            <person name="Hunt B.G."/>
            <person name="Srinivasan R."/>
        </authorList>
    </citation>
    <scope>NUCLEOTIDE SEQUENCE</scope>
    <source>
        <strain evidence="1">PL_HMW_Pooled</strain>
        <tissue evidence="1">Head</tissue>
    </source>
</reference>
<evidence type="ECO:0000313" key="1">
    <source>
        <dbReference type="EMBL" id="KAK3907176.1"/>
    </source>
</evidence>
<sequence>MVQGWAGIFTQQKKADGSAANAFTSRLNSRPLPRDGATSARSEFNYLF</sequence>
<keyword evidence="2" id="KW-1185">Reference proteome</keyword>
<comment type="caution">
    <text evidence="1">The sequence shown here is derived from an EMBL/GenBank/DDBJ whole genome shotgun (WGS) entry which is preliminary data.</text>
</comment>
<accession>A0AAE1L4N1</accession>
<dbReference type="EMBL" id="JAHWGI010000001">
    <property type="protein sequence ID" value="KAK3907176.1"/>
    <property type="molecule type" value="Genomic_DNA"/>
</dbReference>
<dbReference type="Proteomes" id="UP001219518">
    <property type="component" value="Unassembled WGS sequence"/>
</dbReference>
<dbReference type="AlphaFoldDB" id="A0AAE1L4N1"/>
<organism evidence="1 2">
    <name type="scientific">Frankliniella fusca</name>
    <dbReference type="NCBI Taxonomy" id="407009"/>
    <lineage>
        <taxon>Eukaryota</taxon>
        <taxon>Metazoa</taxon>
        <taxon>Ecdysozoa</taxon>
        <taxon>Arthropoda</taxon>
        <taxon>Hexapoda</taxon>
        <taxon>Insecta</taxon>
        <taxon>Pterygota</taxon>
        <taxon>Neoptera</taxon>
        <taxon>Paraneoptera</taxon>
        <taxon>Thysanoptera</taxon>
        <taxon>Terebrantia</taxon>
        <taxon>Thripoidea</taxon>
        <taxon>Thripidae</taxon>
        <taxon>Frankliniella</taxon>
    </lineage>
</organism>
<name>A0AAE1L4N1_9NEOP</name>
<protein>
    <submittedName>
        <fullName evidence="1">Uncharacterized protein</fullName>
    </submittedName>
</protein>
<reference evidence="1" key="2">
    <citation type="journal article" date="2023" name="BMC Genomics">
        <title>Pest status, molecular evolution, and epigenetic factors derived from the genome assembly of Frankliniella fusca, a thysanopteran phytovirus vector.</title>
        <authorList>
            <person name="Catto M.A."/>
            <person name="Labadie P.E."/>
            <person name="Jacobson A.L."/>
            <person name="Kennedy G.G."/>
            <person name="Srinivasan R."/>
            <person name="Hunt B.G."/>
        </authorList>
    </citation>
    <scope>NUCLEOTIDE SEQUENCE</scope>
    <source>
        <strain evidence="1">PL_HMW_Pooled</strain>
    </source>
</reference>